<accession>A0A1E3NQY9</accession>
<dbReference type="InterPro" id="IPR052053">
    <property type="entry name" value="IM_YidH-like"/>
</dbReference>
<dbReference type="RefSeq" id="XP_019019589.1">
    <property type="nucleotide sequence ID" value="XM_019163555.1"/>
</dbReference>
<dbReference type="EMBL" id="KV454001">
    <property type="protein sequence ID" value="ODQ48476.1"/>
    <property type="molecule type" value="Genomic_DNA"/>
</dbReference>
<evidence type="ECO:0000256" key="1">
    <source>
        <dbReference type="ARBA" id="ARBA00004651"/>
    </source>
</evidence>
<reference evidence="8 9" key="1">
    <citation type="journal article" date="2016" name="Proc. Natl. Acad. Sci. U.S.A.">
        <title>Comparative genomics of biotechnologically important yeasts.</title>
        <authorList>
            <person name="Riley R."/>
            <person name="Haridas S."/>
            <person name="Wolfe K.H."/>
            <person name="Lopes M.R."/>
            <person name="Hittinger C.T."/>
            <person name="Goeker M."/>
            <person name="Salamov A.A."/>
            <person name="Wisecaver J.H."/>
            <person name="Long T.M."/>
            <person name="Calvey C.H."/>
            <person name="Aerts A.L."/>
            <person name="Barry K.W."/>
            <person name="Choi C."/>
            <person name="Clum A."/>
            <person name="Coughlan A.Y."/>
            <person name="Deshpande S."/>
            <person name="Douglass A.P."/>
            <person name="Hanson S.J."/>
            <person name="Klenk H.-P."/>
            <person name="LaButti K.M."/>
            <person name="Lapidus A."/>
            <person name="Lindquist E.A."/>
            <person name="Lipzen A.M."/>
            <person name="Meier-Kolthoff J.P."/>
            <person name="Ohm R.A."/>
            <person name="Otillar R.P."/>
            <person name="Pangilinan J.L."/>
            <person name="Peng Y."/>
            <person name="Rokas A."/>
            <person name="Rosa C.A."/>
            <person name="Scheuner C."/>
            <person name="Sibirny A.A."/>
            <person name="Slot J.C."/>
            <person name="Stielow J.B."/>
            <person name="Sun H."/>
            <person name="Kurtzman C.P."/>
            <person name="Blackwell M."/>
            <person name="Grigoriev I.V."/>
            <person name="Jeffries T.W."/>
        </authorList>
    </citation>
    <scope>NUCLEOTIDE SEQUENCE [LARGE SCALE GENOMIC DNA]</scope>
    <source>
        <strain evidence="8 9">NRRL Y-2026</strain>
    </source>
</reference>
<proteinExistence type="predicted"/>
<protein>
    <recommendedName>
        <fullName evidence="7">DUF202 domain-containing protein</fullName>
    </recommendedName>
</protein>
<dbReference type="Pfam" id="PF02656">
    <property type="entry name" value="DUF202"/>
    <property type="match status" value="1"/>
</dbReference>
<keyword evidence="4 6" id="KW-1133">Transmembrane helix</keyword>
<sequence>MLLETDLMVDNTTSEPRDILMTERTALSWVKFSITLAAIAITIVTNFRLDTSGDGGDGDRRPPPWVPRFSYGVSILFILLSMATLFVGCLSYFQSIYNYKAHRVNTYSLKTTLGFLFVVGLVLLAVNVVFVVAVDA</sequence>
<keyword evidence="3 6" id="KW-0812">Transmembrane</keyword>
<name>A0A1E3NQY9_9ASCO</name>
<gene>
    <name evidence="8" type="ORF">PICMEDRAFT_70109</name>
</gene>
<dbReference type="PANTHER" id="PTHR34187:SF2">
    <property type="entry name" value="DUF202 DOMAIN-CONTAINING PROTEIN"/>
    <property type="match status" value="1"/>
</dbReference>
<feature type="transmembrane region" description="Helical" evidence="6">
    <location>
        <begin position="29"/>
        <end position="49"/>
    </location>
</feature>
<dbReference type="InterPro" id="IPR003807">
    <property type="entry name" value="DUF202"/>
</dbReference>
<keyword evidence="5 6" id="KW-0472">Membrane</keyword>
<evidence type="ECO:0000259" key="7">
    <source>
        <dbReference type="Pfam" id="PF02656"/>
    </source>
</evidence>
<feature type="transmembrane region" description="Helical" evidence="6">
    <location>
        <begin position="113"/>
        <end position="134"/>
    </location>
</feature>
<dbReference type="OrthoDB" id="199599at2759"/>
<dbReference type="GO" id="GO:0005886">
    <property type="term" value="C:plasma membrane"/>
    <property type="evidence" value="ECO:0007669"/>
    <property type="project" value="UniProtKB-SubCell"/>
</dbReference>
<evidence type="ECO:0000313" key="8">
    <source>
        <dbReference type="EMBL" id="ODQ48476.1"/>
    </source>
</evidence>
<dbReference type="PANTHER" id="PTHR34187">
    <property type="entry name" value="FGR18P"/>
    <property type="match status" value="1"/>
</dbReference>
<dbReference type="Proteomes" id="UP000094455">
    <property type="component" value="Unassembled WGS sequence"/>
</dbReference>
<evidence type="ECO:0000256" key="3">
    <source>
        <dbReference type="ARBA" id="ARBA00022692"/>
    </source>
</evidence>
<evidence type="ECO:0000256" key="4">
    <source>
        <dbReference type="ARBA" id="ARBA00022989"/>
    </source>
</evidence>
<keyword evidence="9" id="KW-1185">Reference proteome</keyword>
<evidence type="ECO:0000256" key="5">
    <source>
        <dbReference type="ARBA" id="ARBA00023136"/>
    </source>
</evidence>
<keyword evidence="2" id="KW-1003">Cell membrane</keyword>
<dbReference type="GeneID" id="30180242"/>
<feature type="domain" description="DUF202" evidence="7">
    <location>
        <begin position="17"/>
        <end position="95"/>
    </location>
</feature>
<comment type="subcellular location">
    <subcellularLocation>
        <location evidence="1">Cell membrane</location>
        <topology evidence="1">Multi-pass membrane protein</topology>
    </subcellularLocation>
</comment>
<evidence type="ECO:0000256" key="6">
    <source>
        <dbReference type="SAM" id="Phobius"/>
    </source>
</evidence>
<feature type="transmembrane region" description="Helical" evidence="6">
    <location>
        <begin position="69"/>
        <end position="93"/>
    </location>
</feature>
<evidence type="ECO:0000256" key="2">
    <source>
        <dbReference type="ARBA" id="ARBA00022475"/>
    </source>
</evidence>
<dbReference type="AlphaFoldDB" id="A0A1E3NQY9"/>
<evidence type="ECO:0000313" key="9">
    <source>
        <dbReference type="Proteomes" id="UP000094455"/>
    </source>
</evidence>
<organism evidence="8 9">
    <name type="scientific">Pichia membranifaciens NRRL Y-2026</name>
    <dbReference type="NCBI Taxonomy" id="763406"/>
    <lineage>
        <taxon>Eukaryota</taxon>
        <taxon>Fungi</taxon>
        <taxon>Dikarya</taxon>
        <taxon>Ascomycota</taxon>
        <taxon>Saccharomycotina</taxon>
        <taxon>Pichiomycetes</taxon>
        <taxon>Pichiales</taxon>
        <taxon>Pichiaceae</taxon>
        <taxon>Pichia</taxon>
    </lineage>
</organism>